<name>A0A1X6PDS3_PORUM</name>
<dbReference type="Proteomes" id="UP000218209">
    <property type="component" value="Unassembled WGS sequence"/>
</dbReference>
<evidence type="ECO:0000256" key="1">
    <source>
        <dbReference type="SAM" id="MobiDB-lite"/>
    </source>
</evidence>
<organism evidence="2 3">
    <name type="scientific">Porphyra umbilicalis</name>
    <name type="common">Purple laver</name>
    <name type="synonym">Red alga</name>
    <dbReference type="NCBI Taxonomy" id="2786"/>
    <lineage>
        <taxon>Eukaryota</taxon>
        <taxon>Rhodophyta</taxon>
        <taxon>Bangiophyceae</taxon>
        <taxon>Bangiales</taxon>
        <taxon>Bangiaceae</taxon>
        <taxon>Porphyra</taxon>
    </lineage>
</organism>
<proteinExistence type="predicted"/>
<dbReference type="EMBL" id="KV918802">
    <property type="protein sequence ID" value="OSX78896.1"/>
    <property type="molecule type" value="Genomic_DNA"/>
</dbReference>
<feature type="compositionally biased region" description="Low complexity" evidence="1">
    <location>
        <begin position="173"/>
        <end position="204"/>
    </location>
</feature>
<gene>
    <name evidence="2" type="ORF">BU14_0095s0012</name>
</gene>
<keyword evidence="3" id="KW-1185">Reference proteome</keyword>
<accession>A0A1X6PDS3</accession>
<dbReference type="AlphaFoldDB" id="A0A1X6PDS3"/>
<sequence>MVDMSGINPVIDRWAVKALRYIKLQSLDDTIDVVRIAPSLKPPLATTIAGMLLVGTWEPSCCFIMTQMASDGRAPVFGMVPLGAAACHNFKTAGLADAVALLPTLEDGGGAEVIESGTSAAPPALRSSELLAERQTEVDVLLAADKAKNATLRRAYRKAVRRHGGPPVHAGNPAAADQADTPPKPAAPTAEPLAAPPAALSASQDVPALDDEDGDGSAGPDWA</sequence>
<reference evidence="2 3" key="1">
    <citation type="submission" date="2017-03" db="EMBL/GenBank/DDBJ databases">
        <title>WGS assembly of Porphyra umbilicalis.</title>
        <authorList>
            <person name="Brawley S.H."/>
            <person name="Blouin N.A."/>
            <person name="Ficko-Blean E."/>
            <person name="Wheeler G.L."/>
            <person name="Lohr M."/>
            <person name="Goodson H.V."/>
            <person name="Jenkins J.W."/>
            <person name="Blaby-Haas C.E."/>
            <person name="Helliwell K.E."/>
            <person name="Chan C."/>
            <person name="Marriage T."/>
            <person name="Bhattacharya D."/>
            <person name="Klein A.S."/>
            <person name="Badis Y."/>
            <person name="Brodie J."/>
            <person name="Cao Y."/>
            <person name="Collen J."/>
            <person name="Dittami S.M."/>
            <person name="Gachon C.M."/>
            <person name="Green B.R."/>
            <person name="Karpowicz S."/>
            <person name="Kim J.W."/>
            <person name="Kudahl U."/>
            <person name="Lin S."/>
            <person name="Michel G."/>
            <person name="Mittag M."/>
            <person name="Olson B.J."/>
            <person name="Pangilinan J."/>
            <person name="Peng Y."/>
            <person name="Qiu H."/>
            <person name="Shu S."/>
            <person name="Singer J.T."/>
            <person name="Smith A.G."/>
            <person name="Sprecher B.N."/>
            <person name="Wagner V."/>
            <person name="Wang W."/>
            <person name="Wang Z.-Y."/>
            <person name="Yan J."/>
            <person name="Yarish C."/>
            <person name="Zoeuner-Riek S."/>
            <person name="Zhuang Y."/>
            <person name="Zou Y."/>
            <person name="Lindquist E.A."/>
            <person name="Grimwood J."/>
            <person name="Barry K."/>
            <person name="Rokhsar D.S."/>
            <person name="Schmutz J."/>
            <person name="Stiller J.W."/>
            <person name="Grossman A.R."/>
            <person name="Prochnik S.E."/>
        </authorList>
    </citation>
    <scope>NUCLEOTIDE SEQUENCE [LARGE SCALE GENOMIC DNA]</scope>
    <source>
        <strain evidence="2">4086291</strain>
    </source>
</reference>
<evidence type="ECO:0000313" key="2">
    <source>
        <dbReference type="EMBL" id="OSX78896.1"/>
    </source>
</evidence>
<protein>
    <submittedName>
        <fullName evidence="2">Uncharacterized protein</fullName>
    </submittedName>
</protein>
<evidence type="ECO:0000313" key="3">
    <source>
        <dbReference type="Proteomes" id="UP000218209"/>
    </source>
</evidence>
<feature type="region of interest" description="Disordered" evidence="1">
    <location>
        <begin position="156"/>
        <end position="223"/>
    </location>
</feature>